<dbReference type="GO" id="GO:0000150">
    <property type="term" value="F:DNA strand exchange activity"/>
    <property type="evidence" value="ECO:0007669"/>
    <property type="project" value="InterPro"/>
</dbReference>
<comment type="caution">
    <text evidence="2">The sequence shown here is derived from an EMBL/GenBank/DDBJ whole genome shotgun (WGS) entry which is preliminary data.</text>
</comment>
<dbReference type="Pfam" id="PF00239">
    <property type="entry name" value="Resolvase"/>
    <property type="match status" value="1"/>
</dbReference>
<feature type="domain" description="Resolvase/invertase-type recombinase catalytic" evidence="1">
    <location>
        <begin position="6"/>
        <end position="125"/>
    </location>
</feature>
<dbReference type="SMART" id="SM00857">
    <property type="entry name" value="Resolvase"/>
    <property type="match status" value="1"/>
</dbReference>
<dbReference type="CDD" id="cd00338">
    <property type="entry name" value="Ser_Recombinase"/>
    <property type="match status" value="1"/>
</dbReference>
<reference evidence="2" key="1">
    <citation type="submission" date="2019-10" db="EMBL/GenBank/DDBJ databases">
        <authorList>
            <consortium name="GenomeTrakr network: Whole genome sequencing for foodborne pathogen traceback"/>
        </authorList>
    </citation>
    <scope>NUCLEOTIDE SEQUENCE</scope>
    <source>
        <strain evidence="2">CDPHFDLB-FM19-02204-A</strain>
    </source>
</reference>
<gene>
    <name evidence="2" type="ORF">F9653_13825</name>
</gene>
<dbReference type="InterPro" id="IPR006119">
    <property type="entry name" value="Resolv_N"/>
</dbReference>
<evidence type="ECO:0000313" key="2">
    <source>
        <dbReference type="EMBL" id="EDB7791820.1"/>
    </source>
</evidence>
<protein>
    <submittedName>
        <fullName evidence="2">Recombinase family protein</fullName>
    </submittedName>
</protein>
<dbReference type="EMBL" id="AALOQI010000008">
    <property type="protein sequence ID" value="EDB7791820.1"/>
    <property type="molecule type" value="Genomic_DNA"/>
</dbReference>
<dbReference type="AlphaFoldDB" id="A0A5M2Q076"/>
<dbReference type="GO" id="GO:0003677">
    <property type="term" value="F:DNA binding"/>
    <property type="evidence" value="ECO:0007669"/>
    <property type="project" value="InterPro"/>
</dbReference>
<sequence length="125" mass="13994">MEKAKRAWIYCRIDAPEDTHGVLKGQHEKLDSYASQMCFTVVGSSHDLGNGLTLNRLGLTELLEAAIIGKMDVLIIDSINRIGRDTKQVLEFLYKLNGYGVKVYSPLEGEINIEDQKLMLSPVLK</sequence>
<dbReference type="InterPro" id="IPR036162">
    <property type="entry name" value="Resolvase-like_N_sf"/>
</dbReference>
<name>A0A5M2Q076_LISMN</name>
<proteinExistence type="predicted"/>
<accession>A0A5M2Q076</accession>
<dbReference type="SUPFAM" id="SSF53041">
    <property type="entry name" value="Resolvase-like"/>
    <property type="match status" value="1"/>
</dbReference>
<evidence type="ECO:0000259" key="1">
    <source>
        <dbReference type="PROSITE" id="PS51736"/>
    </source>
</evidence>
<organism evidence="2">
    <name type="scientific">Listeria monocytogenes</name>
    <dbReference type="NCBI Taxonomy" id="1639"/>
    <lineage>
        <taxon>Bacteria</taxon>
        <taxon>Bacillati</taxon>
        <taxon>Bacillota</taxon>
        <taxon>Bacilli</taxon>
        <taxon>Bacillales</taxon>
        <taxon>Listeriaceae</taxon>
        <taxon>Listeria</taxon>
    </lineage>
</organism>
<dbReference type="Gene3D" id="3.40.50.1390">
    <property type="entry name" value="Resolvase, N-terminal catalytic domain"/>
    <property type="match status" value="1"/>
</dbReference>
<dbReference type="PROSITE" id="PS51736">
    <property type="entry name" value="RECOMBINASES_3"/>
    <property type="match status" value="1"/>
</dbReference>